<dbReference type="InterPro" id="IPR012617">
    <property type="entry name" value="AATF_C"/>
</dbReference>
<keyword evidence="6" id="KW-1185">Reference proteome</keyword>
<evidence type="ECO:0000313" key="5">
    <source>
        <dbReference type="EMBL" id="CAD7274718.1"/>
    </source>
</evidence>
<dbReference type="Proteomes" id="UP000678499">
    <property type="component" value="Unassembled WGS sequence"/>
</dbReference>
<dbReference type="GO" id="GO:0005730">
    <property type="term" value="C:nucleolus"/>
    <property type="evidence" value="ECO:0007669"/>
    <property type="project" value="TreeGrafter"/>
</dbReference>
<dbReference type="PANTHER" id="PTHR15565">
    <property type="entry name" value="AATF PROTEIN APOPTOSIS ANTAGONIZING TRANSCRIPTION FACTOR"/>
    <property type="match status" value="1"/>
</dbReference>
<feature type="compositionally biased region" description="Acidic residues" evidence="2">
    <location>
        <begin position="113"/>
        <end position="135"/>
    </location>
</feature>
<feature type="region of interest" description="Disordered" evidence="2">
    <location>
        <begin position="76"/>
        <end position="191"/>
    </location>
</feature>
<evidence type="ECO:0000256" key="1">
    <source>
        <dbReference type="ARBA" id="ARBA00008966"/>
    </source>
</evidence>
<sequence>MKKSLKSLIASLATPAPAIQVGEDIEDETSAKIVESDEELQFTSGGRRKSDWDAGDDLRYKGKKISRKKMEDFETLAIPETGDLSGSDDDEISDVNENDGEISLQKGSVSCSELDEDSDEGSDDPEENELDEDDMGDGKLEDGEDSAQGSEEDDEEGSDAEDEENSFDDDDEANREEKGLGSDLQGFQTNVFTKTTDQSAELTKGRVVKRQLEDWDTFLQWRIQMQKLLQSVNQVPDWQNHSDFIQAGDKDFRESFIKAKASIKKLLVSFIEVREAVADSLKSSTNSKNGHEGDDVDDDEEITSSEENETLSAEEVSSDDEKITRKKFIKKPSRRRMNPSQTVEELDEIRRKGFAESRDLREGILQEWSEKTQLASRTSKAKTGFASFEQSALQQVNHILADKARLLKRTRLQRSNYAILGKRKAPKPEIISAVDEEICNPEIFDDDDFYQNLLREFIEKKVSVDGNSNLVGQQWLEMQNLRKKLKKPRLDRESKDRRIKYEVHPKMVSFMAPKHPPLDALSDEARNELFSCLFGKNFLDGKTE</sequence>
<dbReference type="AlphaFoldDB" id="A0A7R9GBC7"/>
<dbReference type="EMBL" id="OA882325">
    <property type="protein sequence ID" value="CAD7274718.1"/>
    <property type="molecule type" value="Genomic_DNA"/>
</dbReference>
<gene>
    <name evidence="5" type="ORF">NMOB1V02_LOCUS2541</name>
</gene>
<evidence type="ECO:0000259" key="4">
    <source>
        <dbReference type="Pfam" id="PF13339"/>
    </source>
</evidence>
<dbReference type="EMBL" id="CAJPEX010000288">
    <property type="protein sequence ID" value="CAG0914870.1"/>
    <property type="molecule type" value="Genomic_DNA"/>
</dbReference>
<evidence type="ECO:0000256" key="2">
    <source>
        <dbReference type="SAM" id="MobiDB-lite"/>
    </source>
</evidence>
<dbReference type="InterPro" id="IPR039223">
    <property type="entry name" value="AATF/Bfr2"/>
</dbReference>
<dbReference type="Pfam" id="PF13339">
    <property type="entry name" value="AATF-Che1"/>
    <property type="match status" value="1"/>
</dbReference>
<evidence type="ECO:0000313" key="6">
    <source>
        <dbReference type="Proteomes" id="UP000678499"/>
    </source>
</evidence>
<evidence type="ECO:0000259" key="3">
    <source>
        <dbReference type="Pfam" id="PF08164"/>
    </source>
</evidence>
<proteinExistence type="inferred from homology"/>
<dbReference type="PANTHER" id="PTHR15565:SF0">
    <property type="entry name" value="PROTEIN AATF"/>
    <property type="match status" value="1"/>
</dbReference>
<accession>A0A7R9GBC7</accession>
<dbReference type="GO" id="GO:0006357">
    <property type="term" value="P:regulation of transcription by RNA polymerase II"/>
    <property type="evidence" value="ECO:0007669"/>
    <property type="project" value="TreeGrafter"/>
</dbReference>
<feature type="compositionally biased region" description="Acidic residues" evidence="2">
    <location>
        <begin position="86"/>
        <end position="100"/>
    </location>
</feature>
<feature type="domain" description="Apoptosis-antagonizing transcription factor C-terminal" evidence="3">
    <location>
        <begin position="450"/>
        <end position="534"/>
    </location>
</feature>
<protein>
    <recommendedName>
        <fullName evidence="7">Protein AATF</fullName>
    </recommendedName>
</protein>
<name>A0A7R9GBC7_9CRUS</name>
<dbReference type="Pfam" id="PF08164">
    <property type="entry name" value="TRAUB"/>
    <property type="match status" value="1"/>
</dbReference>
<feature type="compositionally biased region" description="Acidic residues" evidence="2">
    <location>
        <begin position="294"/>
        <end position="309"/>
    </location>
</feature>
<feature type="region of interest" description="Disordered" evidence="2">
    <location>
        <begin position="281"/>
        <end position="346"/>
    </location>
</feature>
<dbReference type="InterPro" id="IPR025160">
    <property type="entry name" value="AATF"/>
</dbReference>
<feature type="compositionally biased region" description="Basic residues" evidence="2">
    <location>
        <begin position="324"/>
        <end position="337"/>
    </location>
</feature>
<dbReference type="OrthoDB" id="5783963at2759"/>
<feature type="region of interest" description="Disordered" evidence="2">
    <location>
        <begin position="33"/>
        <end position="55"/>
    </location>
</feature>
<evidence type="ECO:0008006" key="7">
    <source>
        <dbReference type="Google" id="ProtNLM"/>
    </source>
</evidence>
<organism evidence="5">
    <name type="scientific">Notodromas monacha</name>
    <dbReference type="NCBI Taxonomy" id="399045"/>
    <lineage>
        <taxon>Eukaryota</taxon>
        <taxon>Metazoa</taxon>
        <taxon>Ecdysozoa</taxon>
        <taxon>Arthropoda</taxon>
        <taxon>Crustacea</taxon>
        <taxon>Oligostraca</taxon>
        <taxon>Ostracoda</taxon>
        <taxon>Podocopa</taxon>
        <taxon>Podocopida</taxon>
        <taxon>Cypridocopina</taxon>
        <taxon>Cypridoidea</taxon>
        <taxon>Cyprididae</taxon>
        <taxon>Notodromas</taxon>
    </lineage>
</organism>
<reference evidence="5" key="1">
    <citation type="submission" date="2020-11" db="EMBL/GenBank/DDBJ databases">
        <authorList>
            <person name="Tran Van P."/>
        </authorList>
    </citation>
    <scope>NUCLEOTIDE SEQUENCE</scope>
</reference>
<feature type="compositionally biased region" description="Acidic residues" evidence="2">
    <location>
        <begin position="142"/>
        <end position="174"/>
    </location>
</feature>
<comment type="similarity">
    <text evidence="1">Belongs to the AATF family.</text>
</comment>
<feature type="domain" description="AATF leucine zipper-containing" evidence="4">
    <location>
        <begin position="202"/>
        <end position="371"/>
    </location>
</feature>